<protein>
    <submittedName>
        <fullName evidence="2">Uncharacterized protein</fullName>
    </submittedName>
</protein>
<dbReference type="AlphaFoldDB" id="A0A1G8CZH7"/>
<keyword evidence="1" id="KW-0812">Transmembrane</keyword>
<evidence type="ECO:0000313" key="2">
    <source>
        <dbReference type="EMBL" id="SDH51007.1"/>
    </source>
</evidence>
<dbReference type="STRING" id="405671.SAMN05421827_12744"/>
<accession>A0A1G8CZH7</accession>
<name>A0A1G8CZH7_9SPHI</name>
<keyword evidence="1" id="KW-1133">Transmembrane helix</keyword>
<dbReference type="Proteomes" id="UP000199643">
    <property type="component" value="Unassembled WGS sequence"/>
</dbReference>
<keyword evidence="3" id="KW-1185">Reference proteome</keyword>
<sequence>MNLTTIIAESHFFRHPELVSGSIFSVVTHWIASNFMIILITEETVIGHRDR</sequence>
<reference evidence="3" key="1">
    <citation type="submission" date="2016-10" db="EMBL/GenBank/DDBJ databases">
        <authorList>
            <person name="Varghese N."/>
            <person name="Submissions S."/>
        </authorList>
    </citation>
    <scope>NUCLEOTIDE SEQUENCE [LARGE SCALE GENOMIC DNA]</scope>
    <source>
        <strain evidence="3">DSM 17933</strain>
    </source>
</reference>
<dbReference type="EMBL" id="FNCH01000027">
    <property type="protein sequence ID" value="SDH51007.1"/>
    <property type="molecule type" value="Genomic_DNA"/>
</dbReference>
<keyword evidence="1" id="KW-0472">Membrane</keyword>
<gene>
    <name evidence="2" type="ORF">SAMN05421827_12744</name>
</gene>
<evidence type="ECO:0000256" key="1">
    <source>
        <dbReference type="SAM" id="Phobius"/>
    </source>
</evidence>
<organism evidence="2 3">
    <name type="scientific">Pedobacter terrae</name>
    <dbReference type="NCBI Taxonomy" id="405671"/>
    <lineage>
        <taxon>Bacteria</taxon>
        <taxon>Pseudomonadati</taxon>
        <taxon>Bacteroidota</taxon>
        <taxon>Sphingobacteriia</taxon>
        <taxon>Sphingobacteriales</taxon>
        <taxon>Sphingobacteriaceae</taxon>
        <taxon>Pedobacter</taxon>
    </lineage>
</organism>
<evidence type="ECO:0000313" key="3">
    <source>
        <dbReference type="Proteomes" id="UP000199643"/>
    </source>
</evidence>
<feature type="transmembrane region" description="Helical" evidence="1">
    <location>
        <begin position="20"/>
        <end position="41"/>
    </location>
</feature>
<proteinExistence type="predicted"/>